<keyword evidence="6 7" id="KW-0464">Manganese</keyword>
<evidence type="ECO:0000259" key="10">
    <source>
        <dbReference type="SMART" id="SM00835"/>
    </source>
</evidence>
<dbReference type="Proteomes" id="UP000001514">
    <property type="component" value="Unassembled WGS sequence"/>
</dbReference>
<keyword evidence="5 7" id="KW-0479">Metal-binding</keyword>
<dbReference type="HOGENOM" id="CLU_015790_1_0_1"/>
<evidence type="ECO:0000256" key="5">
    <source>
        <dbReference type="ARBA" id="ARBA00022723"/>
    </source>
</evidence>
<dbReference type="AlphaFoldDB" id="D8RQH9"/>
<evidence type="ECO:0000256" key="6">
    <source>
        <dbReference type="ARBA" id="ARBA00023211"/>
    </source>
</evidence>
<dbReference type="InterPro" id="IPR001929">
    <property type="entry name" value="Germin"/>
</dbReference>
<dbReference type="SUPFAM" id="SSF51182">
    <property type="entry name" value="RmlC-like cupins"/>
    <property type="match status" value="1"/>
</dbReference>
<dbReference type="GO" id="GO:0030145">
    <property type="term" value="F:manganese ion binding"/>
    <property type="evidence" value="ECO:0007669"/>
    <property type="project" value="UniProtKB-UniRule"/>
</dbReference>
<proteinExistence type="inferred from homology"/>
<comment type="similarity">
    <text evidence="2 9">Belongs to the germin family.</text>
</comment>
<dbReference type="PANTHER" id="PTHR31238">
    <property type="entry name" value="GERMIN-LIKE PROTEIN SUBFAMILY 3 MEMBER 3"/>
    <property type="match status" value="1"/>
</dbReference>
<dbReference type="STRING" id="88036.D8RQH9"/>
<feature type="binding site" evidence="7">
    <location>
        <position position="25"/>
    </location>
    <ligand>
        <name>oxalate</name>
        <dbReference type="ChEBI" id="CHEBI:30623"/>
    </ligand>
</feature>
<dbReference type="InParanoid" id="D8RQH9"/>
<protein>
    <recommendedName>
        <fullName evidence="9">Germin-like protein</fullName>
    </recommendedName>
</protein>
<gene>
    <name evidence="11" type="ORF">SELMODRAFT_99342</name>
</gene>
<sequence>MSTWQGVSCNRLDVVEGVFIPPHTHPRASEFIYITQGRLYIGFINIANRVFARVYAIGEVIIFPRGLIHWQFNIGEGPVSAFAVLNSKKPEFQTIAPSMLGSGVMEEVLQKAFWLDAWTVNRLVEEFVPIAEFIRGTVRL</sequence>
<dbReference type="EMBL" id="GL377586">
    <property type="protein sequence ID" value="EFJ25449.1"/>
    <property type="molecule type" value="Genomic_DNA"/>
</dbReference>
<dbReference type="KEGG" id="smo:SELMODRAFT_99342"/>
<reference evidence="11 12" key="1">
    <citation type="journal article" date="2011" name="Science">
        <title>The Selaginella genome identifies genetic changes associated with the evolution of vascular plants.</title>
        <authorList>
            <person name="Banks J.A."/>
            <person name="Nishiyama T."/>
            <person name="Hasebe M."/>
            <person name="Bowman J.L."/>
            <person name="Gribskov M."/>
            <person name="dePamphilis C."/>
            <person name="Albert V.A."/>
            <person name="Aono N."/>
            <person name="Aoyama T."/>
            <person name="Ambrose B.A."/>
            <person name="Ashton N.W."/>
            <person name="Axtell M.J."/>
            <person name="Barker E."/>
            <person name="Barker M.S."/>
            <person name="Bennetzen J.L."/>
            <person name="Bonawitz N.D."/>
            <person name="Chapple C."/>
            <person name="Cheng C."/>
            <person name="Correa L.G."/>
            <person name="Dacre M."/>
            <person name="DeBarry J."/>
            <person name="Dreyer I."/>
            <person name="Elias M."/>
            <person name="Engstrom E.M."/>
            <person name="Estelle M."/>
            <person name="Feng L."/>
            <person name="Finet C."/>
            <person name="Floyd S.K."/>
            <person name="Frommer W.B."/>
            <person name="Fujita T."/>
            <person name="Gramzow L."/>
            <person name="Gutensohn M."/>
            <person name="Harholt J."/>
            <person name="Hattori M."/>
            <person name="Heyl A."/>
            <person name="Hirai T."/>
            <person name="Hiwatashi Y."/>
            <person name="Ishikawa M."/>
            <person name="Iwata M."/>
            <person name="Karol K.G."/>
            <person name="Koehler B."/>
            <person name="Kolukisaoglu U."/>
            <person name="Kubo M."/>
            <person name="Kurata T."/>
            <person name="Lalonde S."/>
            <person name="Li K."/>
            <person name="Li Y."/>
            <person name="Litt A."/>
            <person name="Lyons E."/>
            <person name="Manning G."/>
            <person name="Maruyama T."/>
            <person name="Michael T.P."/>
            <person name="Mikami K."/>
            <person name="Miyazaki S."/>
            <person name="Morinaga S."/>
            <person name="Murata T."/>
            <person name="Mueller-Roeber B."/>
            <person name="Nelson D.R."/>
            <person name="Obara M."/>
            <person name="Oguri Y."/>
            <person name="Olmstead R.G."/>
            <person name="Onodera N."/>
            <person name="Petersen B.L."/>
            <person name="Pils B."/>
            <person name="Prigge M."/>
            <person name="Rensing S.A."/>
            <person name="Riano-Pachon D.M."/>
            <person name="Roberts A.W."/>
            <person name="Sato Y."/>
            <person name="Scheller H.V."/>
            <person name="Schulz B."/>
            <person name="Schulz C."/>
            <person name="Shakirov E.V."/>
            <person name="Shibagaki N."/>
            <person name="Shinohara N."/>
            <person name="Shippen D.E."/>
            <person name="Soerensen I."/>
            <person name="Sotooka R."/>
            <person name="Sugimoto N."/>
            <person name="Sugita M."/>
            <person name="Sumikawa N."/>
            <person name="Tanurdzic M."/>
            <person name="Theissen G."/>
            <person name="Ulvskov P."/>
            <person name="Wakazuki S."/>
            <person name="Weng J.K."/>
            <person name="Willats W.W."/>
            <person name="Wipf D."/>
            <person name="Wolf P.G."/>
            <person name="Yang L."/>
            <person name="Zimmer A.D."/>
            <person name="Zhu Q."/>
            <person name="Mitros T."/>
            <person name="Hellsten U."/>
            <person name="Loque D."/>
            <person name="Otillar R."/>
            <person name="Salamov A."/>
            <person name="Schmutz J."/>
            <person name="Shapiro H."/>
            <person name="Lindquist E."/>
            <person name="Lucas S."/>
            <person name="Rokhsar D."/>
            <person name="Grigoriev I.V."/>
        </authorList>
    </citation>
    <scope>NUCLEOTIDE SEQUENCE [LARGE SCALE GENOMIC DNA]</scope>
</reference>
<comment type="subcellular location">
    <subcellularLocation>
        <location evidence="1 9">Secreted</location>
        <location evidence="1 9">Extracellular space</location>
        <location evidence="1 9">Apoplast</location>
    </subcellularLocation>
</comment>
<feature type="binding site" evidence="8">
    <location>
        <position position="69"/>
    </location>
    <ligand>
        <name>Mn(2+)</name>
        <dbReference type="ChEBI" id="CHEBI:29035"/>
    </ligand>
</feature>
<dbReference type="Gene3D" id="2.60.120.10">
    <property type="entry name" value="Jelly Rolls"/>
    <property type="match status" value="1"/>
</dbReference>
<name>D8RQH9_SELML</name>
<dbReference type="InterPro" id="IPR014710">
    <property type="entry name" value="RmlC-like_jellyroll"/>
</dbReference>
<dbReference type="GO" id="GO:0048046">
    <property type="term" value="C:apoplast"/>
    <property type="evidence" value="ECO:0007669"/>
    <property type="project" value="UniProtKB-SubCell"/>
</dbReference>
<dbReference type="SMART" id="SM00835">
    <property type="entry name" value="Cupin_1"/>
    <property type="match status" value="1"/>
</dbReference>
<evidence type="ECO:0000256" key="2">
    <source>
        <dbReference type="ARBA" id="ARBA00007456"/>
    </source>
</evidence>
<keyword evidence="3 9" id="KW-0052">Apoplast</keyword>
<feature type="binding site" evidence="8">
    <location>
        <position position="30"/>
    </location>
    <ligand>
        <name>Mn(2+)</name>
        <dbReference type="ChEBI" id="CHEBI:29035"/>
    </ligand>
</feature>
<dbReference type="Gramene" id="EFJ25449">
    <property type="protein sequence ID" value="EFJ25449"/>
    <property type="gene ID" value="SELMODRAFT_99342"/>
</dbReference>
<evidence type="ECO:0000256" key="7">
    <source>
        <dbReference type="PIRSR" id="PIRSR601929-1"/>
    </source>
</evidence>
<dbReference type="PRINTS" id="PR00325">
    <property type="entry name" value="GERMIN"/>
</dbReference>
<dbReference type="OMA" id="MSHIHYS"/>
<dbReference type="CDD" id="cd02241">
    <property type="entry name" value="cupin_OxOx"/>
    <property type="match status" value="1"/>
</dbReference>
<dbReference type="InterPro" id="IPR011051">
    <property type="entry name" value="RmlC_Cupin_sf"/>
</dbReference>
<dbReference type="Pfam" id="PF00190">
    <property type="entry name" value="Cupin_1"/>
    <property type="match status" value="1"/>
</dbReference>
<evidence type="ECO:0000313" key="11">
    <source>
        <dbReference type="EMBL" id="EFJ25449.1"/>
    </source>
</evidence>
<evidence type="ECO:0000256" key="8">
    <source>
        <dbReference type="PIRSR" id="PIRSR601929-2"/>
    </source>
</evidence>
<organism evidence="12">
    <name type="scientific">Selaginella moellendorffii</name>
    <name type="common">Spikemoss</name>
    <dbReference type="NCBI Taxonomy" id="88036"/>
    <lineage>
        <taxon>Eukaryota</taxon>
        <taxon>Viridiplantae</taxon>
        <taxon>Streptophyta</taxon>
        <taxon>Embryophyta</taxon>
        <taxon>Tracheophyta</taxon>
        <taxon>Lycopodiopsida</taxon>
        <taxon>Selaginellales</taxon>
        <taxon>Selaginellaceae</taxon>
        <taxon>Selaginella</taxon>
    </lineage>
</organism>
<feature type="binding site" evidence="8">
    <location>
        <position position="23"/>
    </location>
    <ligand>
        <name>Mn(2+)</name>
        <dbReference type="ChEBI" id="CHEBI:29035"/>
    </ligand>
</feature>
<evidence type="ECO:0000256" key="1">
    <source>
        <dbReference type="ARBA" id="ARBA00004271"/>
    </source>
</evidence>
<evidence type="ECO:0000313" key="12">
    <source>
        <dbReference type="Proteomes" id="UP000001514"/>
    </source>
</evidence>
<feature type="binding site" evidence="7">
    <location>
        <position position="30"/>
    </location>
    <ligand>
        <name>oxalate</name>
        <dbReference type="ChEBI" id="CHEBI:30623"/>
    </ligand>
</feature>
<dbReference type="InterPro" id="IPR006045">
    <property type="entry name" value="Cupin_1"/>
</dbReference>
<evidence type="ECO:0000256" key="3">
    <source>
        <dbReference type="ARBA" id="ARBA00022523"/>
    </source>
</evidence>
<keyword evidence="12" id="KW-1185">Reference proteome</keyword>
<accession>D8RQH9</accession>
<evidence type="ECO:0000256" key="9">
    <source>
        <dbReference type="RuleBase" id="RU366015"/>
    </source>
</evidence>
<feature type="domain" description="Cupin type-1" evidence="10">
    <location>
        <begin position="1"/>
        <end position="121"/>
    </location>
</feature>
<keyword evidence="4 9" id="KW-0964">Secreted</keyword>
<feature type="binding site" evidence="7">
    <location>
        <position position="10"/>
    </location>
    <ligand>
        <name>oxalate</name>
        <dbReference type="ChEBI" id="CHEBI:30623"/>
    </ligand>
</feature>
<feature type="binding site" evidence="8">
    <location>
        <position position="25"/>
    </location>
    <ligand>
        <name>Mn(2+)</name>
        <dbReference type="ChEBI" id="CHEBI:29035"/>
    </ligand>
</feature>
<evidence type="ECO:0000256" key="4">
    <source>
        <dbReference type="ARBA" id="ARBA00022525"/>
    </source>
</evidence>